<dbReference type="WBParaSite" id="HDID_0000591401-mRNA-1">
    <property type="protein sequence ID" value="HDID_0000591401-mRNA-1"/>
    <property type="gene ID" value="HDID_0000591401"/>
</dbReference>
<evidence type="ECO:0000313" key="2">
    <source>
        <dbReference type="Proteomes" id="UP000274504"/>
    </source>
</evidence>
<dbReference type="STRING" id="6216.A0A0R3SLU9"/>
<dbReference type="EMBL" id="UYSG01003709">
    <property type="protein sequence ID" value="VDL58230.1"/>
    <property type="molecule type" value="Genomic_DNA"/>
</dbReference>
<evidence type="ECO:0000313" key="3">
    <source>
        <dbReference type="WBParaSite" id="HDID_0000591401-mRNA-1"/>
    </source>
</evidence>
<dbReference type="AlphaFoldDB" id="A0A0R3SLU9"/>
<reference evidence="1 2" key="2">
    <citation type="submission" date="2018-11" db="EMBL/GenBank/DDBJ databases">
        <authorList>
            <consortium name="Pathogen Informatics"/>
        </authorList>
    </citation>
    <scope>NUCLEOTIDE SEQUENCE [LARGE SCALE GENOMIC DNA]</scope>
</reference>
<name>A0A0R3SLU9_HYMDI</name>
<accession>A0A0R3SLU9</accession>
<organism evidence="3">
    <name type="scientific">Hymenolepis diminuta</name>
    <name type="common">Rat tapeworm</name>
    <dbReference type="NCBI Taxonomy" id="6216"/>
    <lineage>
        <taxon>Eukaryota</taxon>
        <taxon>Metazoa</taxon>
        <taxon>Spiralia</taxon>
        <taxon>Lophotrochozoa</taxon>
        <taxon>Platyhelminthes</taxon>
        <taxon>Cestoda</taxon>
        <taxon>Eucestoda</taxon>
        <taxon>Cyclophyllidea</taxon>
        <taxon>Hymenolepididae</taxon>
        <taxon>Hymenolepis</taxon>
    </lineage>
</organism>
<sequence>MPLYMTFPSSFDAKLDDSSYFVPSSLGLKKSSIKSRSRKPNSEKVLTFVNTNTSLVDGGLFVGLPLKAGQTSLIKPLKHAALFGLMDSFVMAARLLFVKGVNKGKFRF</sequence>
<protein>
    <submittedName>
        <fullName evidence="3">Peptidase A1 domain-containing protein</fullName>
    </submittedName>
</protein>
<reference evidence="3" key="1">
    <citation type="submission" date="2017-02" db="UniProtKB">
        <authorList>
            <consortium name="WormBaseParasite"/>
        </authorList>
    </citation>
    <scope>IDENTIFICATION</scope>
</reference>
<dbReference type="Proteomes" id="UP000274504">
    <property type="component" value="Unassembled WGS sequence"/>
</dbReference>
<gene>
    <name evidence="1" type="ORF">HDID_LOCUS5912</name>
</gene>
<evidence type="ECO:0000313" key="1">
    <source>
        <dbReference type="EMBL" id="VDL58230.1"/>
    </source>
</evidence>
<proteinExistence type="predicted"/>